<keyword evidence="2" id="KW-1185">Reference proteome</keyword>
<dbReference type="EMBL" id="JAACJK010000236">
    <property type="protein sequence ID" value="KAF5309350.1"/>
    <property type="molecule type" value="Genomic_DNA"/>
</dbReference>
<sequence length="111" mass="12026">MSNLIEDLDMNTSFDLPSYSPSIPAPLYSCEPSLDEQRLQLTPGTAATRRTPTGSYIKRNGKITVILNEQEEGIDYPSYGRHGPINGTCGKPADAAHGNVSEAFWLHCAAS</sequence>
<comment type="caution">
    <text evidence="1">The sequence shown here is derived from an EMBL/GenBank/DDBJ whole genome shotgun (WGS) entry which is preliminary data.</text>
</comment>
<organism evidence="1 2">
    <name type="scientific">Ephemerocybe angulata</name>
    <dbReference type="NCBI Taxonomy" id="980116"/>
    <lineage>
        <taxon>Eukaryota</taxon>
        <taxon>Fungi</taxon>
        <taxon>Dikarya</taxon>
        <taxon>Basidiomycota</taxon>
        <taxon>Agaricomycotina</taxon>
        <taxon>Agaricomycetes</taxon>
        <taxon>Agaricomycetidae</taxon>
        <taxon>Agaricales</taxon>
        <taxon>Agaricineae</taxon>
        <taxon>Psathyrellaceae</taxon>
        <taxon>Ephemerocybe</taxon>
    </lineage>
</organism>
<accession>A0A8H5AQN1</accession>
<gene>
    <name evidence="1" type="ORF">D9611_014027</name>
</gene>
<dbReference type="OrthoDB" id="3252135at2759"/>
<name>A0A8H5AQN1_9AGAR</name>
<proteinExistence type="predicted"/>
<evidence type="ECO:0000313" key="1">
    <source>
        <dbReference type="EMBL" id="KAF5309350.1"/>
    </source>
</evidence>
<evidence type="ECO:0000313" key="2">
    <source>
        <dbReference type="Proteomes" id="UP000541558"/>
    </source>
</evidence>
<dbReference type="Proteomes" id="UP000541558">
    <property type="component" value="Unassembled WGS sequence"/>
</dbReference>
<protein>
    <submittedName>
        <fullName evidence="1">Uncharacterized protein</fullName>
    </submittedName>
</protein>
<dbReference type="AlphaFoldDB" id="A0A8H5AQN1"/>
<reference evidence="1 2" key="1">
    <citation type="journal article" date="2020" name="ISME J.">
        <title>Uncovering the hidden diversity of litter-decomposition mechanisms in mushroom-forming fungi.</title>
        <authorList>
            <person name="Floudas D."/>
            <person name="Bentzer J."/>
            <person name="Ahren D."/>
            <person name="Johansson T."/>
            <person name="Persson P."/>
            <person name="Tunlid A."/>
        </authorList>
    </citation>
    <scope>NUCLEOTIDE SEQUENCE [LARGE SCALE GENOMIC DNA]</scope>
    <source>
        <strain evidence="1 2">CBS 175.51</strain>
    </source>
</reference>